<organism evidence="1 2">
    <name type="scientific">Streptomyces nigrescens</name>
    <dbReference type="NCBI Taxonomy" id="1920"/>
    <lineage>
        <taxon>Bacteria</taxon>
        <taxon>Bacillati</taxon>
        <taxon>Actinomycetota</taxon>
        <taxon>Actinomycetes</taxon>
        <taxon>Kitasatosporales</taxon>
        <taxon>Streptomycetaceae</taxon>
        <taxon>Streptomyces</taxon>
    </lineage>
</organism>
<sequence length="194" mass="21322">MLVREASFTFEVGESGYLIGFTEHDDYPDEMPYGWHCGPAGKSSAIVLTATDTGPVRIALQVHDSPPAPETDPAWDPAEELSLQTTTSPVQLSTLEAGDILDAWPADQPPLHITAAPDSGAWVRLRLHCHTDNREPGLGDRGERHLLQLWPAPQSPPQHPPLTEAHQDDRADYARHAAMPVEDYTTTYPYEVLG</sequence>
<dbReference type="EMBL" id="CP114203">
    <property type="protein sequence ID" value="WAU02189.1"/>
    <property type="molecule type" value="Genomic_DNA"/>
</dbReference>
<proteinExistence type="predicted"/>
<dbReference type="Proteomes" id="UP001210169">
    <property type="component" value="Chromosome"/>
</dbReference>
<reference evidence="1 2" key="1">
    <citation type="submission" date="2022-12" db="EMBL/GenBank/DDBJ databases">
        <authorList>
            <person name="Ruckert C."/>
            <person name="Busche T."/>
            <person name="Kalinowski J."/>
            <person name="Wittmann C."/>
        </authorList>
    </citation>
    <scope>NUCLEOTIDE SEQUENCE [LARGE SCALE GENOMIC DNA]</scope>
    <source>
        <strain evidence="1 2">DSM 40276</strain>
    </source>
</reference>
<dbReference type="RefSeq" id="WP_266450498.1">
    <property type="nucleotide sequence ID" value="NZ_CP114203.1"/>
</dbReference>
<accession>A0ABY7ITI6</accession>
<evidence type="ECO:0000313" key="2">
    <source>
        <dbReference type="Proteomes" id="UP001210169"/>
    </source>
</evidence>
<keyword evidence="2" id="KW-1185">Reference proteome</keyword>
<name>A0ABY7ITI6_STRNI</name>
<gene>
    <name evidence="1" type="ORF">STRNI_000166</name>
</gene>
<protein>
    <submittedName>
        <fullName evidence="1">Uncharacterized protein</fullName>
    </submittedName>
</protein>
<dbReference type="GeneID" id="301329383"/>
<evidence type="ECO:0000313" key="1">
    <source>
        <dbReference type="EMBL" id="WAU02189.1"/>
    </source>
</evidence>